<evidence type="ECO:0000313" key="4">
    <source>
        <dbReference type="EMBL" id="SFQ02476.1"/>
    </source>
</evidence>
<sequence length="238" mass="25460">MTESEFLTQPLRPSAARPLLGLTILLVEDSLYACDAIRLLCLRSGARLRRADCLASARRHLEVYRPSAVIIDMGLPDGSGADLIRELKATTPKVPAILAISGDPFAEHLAIAAGADGFFAKPLTSLGAFQSAILAHLPSEQRPEGPRLVREEPVRPDPISFRDDMMNAAAILENSDAPERLDYAARFLCGVAMSAGDRALADAAGDLFEARVSGLPYGPCLARVSGLLQERMSEPLAV</sequence>
<dbReference type="CDD" id="cd00156">
    <property type="entry name" value="REC"/>
    <property type="match status" value="1"/>
</dbReference>
<evidence type="ECO:0000256" key="2">
    <source>
        <dbReference type="PROSITE-ProRule" id="PRU00169"/>
    </source>
</evidence>
<dbReference type="SUPFAM" id="SSF52172">
    <property type="entry name" value="CheY-like"/>
    <property type="match status" value="1"/>
</dbReference>
<dbReference type="InterPro" id="IPR011006">
    <property type="entry name" value="CheY-like_superfamily"/>
</dbReference>
<dbReference type="PANTHER" id="PTHR44591:SF3">
    <property type="entry name" value="RESPONSE REGULATORY DOMAIN-CONTAINING PROTEIN"/>
    <property type="match status" value="1"/>
</dbReference>
<protein>
    <submittedName>
        <fullName evidence="4">Response regulator receiver domain-containing protein</fullName>
    </submittedName>
</protein>
<dbReference type="RefSeq" id="WP_093009037.1">
    <property type="nucleotide sequence ID" value="NZ_FOXV01000001.1"/>
</dbReference>
<reference evidence="5" key="1">
    <citation type="submission" date="2016-10" db="EMBL/GenBank/DDBJ databases">
        <authorList>
            <person name="Varghese N."/>
            <person name="Submissions S."/>
        </authorList>
    </citation>
    <scope>NUCLEOTIDE SEQUENCE [LARGE SCALE GENOMIC DNA]</scope>
    <source>
        <strain evidence="5">JCM 10271</strain>
    </source>
</reference>
<dbReference type="InterPro" id="IPR050595">
    <property type="entry name" value="Bact_response_regulator"/>
</dbReference>
<dbReference type="AlphaFoldDB" id="A0A1I5V6A5"/>
<keyword evidence="1 2" id="KW-0597">Phosphoprotein</keyword>
<dbReference type="InterPro" id="IPR001789">
    <property type="entry name" value="Sig_transdc_resp-reg_receiver"/>
</dbReference>
<dbReference type="PANTHER" id="PTHR44591">
    <property type="entry name" value="STRESS RESPONSE REGULATOR PROTEIN 1"/>
    <property type="match status" value="1"/>
</dbReference>
<organism evidence="4 5">
    <name type="scientific">Roseivivax halotolerans</name>
    <dbReference type="NCBI Taxonomy" id="93684"/>
    <lineage>
        <taxon>Bacteria</taxon>
        <taxon>Pseudomonadati</taxon>
        <taxon>Pseudomonadota</taxon>
        <taxon>Alphaproteobacteria</taxon>
        <taxon>Rhodobacterales</taxon>
        <taxon>Roseobacteraceae</taxon>
        <taxon>Roseivivax</taxon>
    </lineage>
</organism>
<evidence type="ECO:0000259" key="3">
    <source>
        <dbReference type="PROSITE" id="PS50110"/>
    </source>
</evidence>
<dbReference type="STRING" id="93684.SAMN05421853_101330"/>
<gene>
    <name evidence="4" type="ORF">SAMN05421853_101330</name>
</gene>
<feature type="domain" description="Response regulatory" evidence="3">
    <location>
        <begin position="23"/>
        <end position="136"/>
    </location>
</feature>
<dbReference type="GO" id="GO:0000160">
    <property type="term" value="P:phosphorelay signal transduction system"/>
    <property type="evidence" value="ECO:0007669"/>
    <property type="project" value="InterPro"/>
</dbReference>
<evidence type="ECO:0000313" key="5">
    <source>
        <dbReference type="Proteomes" id="UP000243106"/>
    </source>
</evidence>
<dbReference type="Pfam" id="PF00072">
    <property type="entry name" value="Response_reg"/>
    <property type="match status" value="1"/>
</dbReference>
<dbReference type="EMBL" id="FOXV01000001">
    <property type="protein sequence ID" value="SFQ02476.1"/>
    <property type="molecule type" value="Genomic_DNA"/>
</dbReference>
<name>A0A1I5V6A5_9RHOB</name>
<dbReference type="PROSITE" id="PS50110">
    <property type="entry name" value="RESPONSE_REGULATORY"/>
    <property type="match status" value="1"/>
</dbReference>
<evidence type="ECO:0000256" key="1">
    <source>
        <dbReference type="ARBA" id="ARBA00022553"/>
    </source>
</evidence>
<accession>A0A1I5V6A5</accession>
<feature type="modified residue" description="4-aspartylphosphate" evidence="2">
    <location>
        <position position="72"/>
    </location>
</feature>
<dbReference type="Proteomes" id="UP000243106">
    <property type="component" value="Unassembled WGS sequence"/>
</dbReference>
<proteinExistence type="predicted"/>
<keyword evidence="5" id="KW-1185">Reference proteome</keyword>
<dbReference type="Gene3D" id="3.40.50.2300">
    <property type="match status" value="1"/>
</dbReference>
<dbReference type="SMART" id="SM00448">
    <property type="entry name" value="REC"/>
    <property type="match status" value="1"/>
</dbReference>